<dbReference type="GO" id="GO:0004568">
    <property type="term" value="F:chitinase activity"/>
    <property type="evidence" value="ECO:0007669"/>
    <property type="project" value="InterPro"/>
</dbReference>
<dbReference type="RefSeq" id="WP_136772237.1">
    <property type="nucleotide sequence ID" value="NZ_CP156074.1"/>
</dbReference>
<gene>
    <name evidence="4" type="ORF">FAZ21_05270</name>
</gene>
<evidence type="ECO:0000256" key="2">
    <source>
        <dbReference type="SAM" id="SignalP"/>
    </source>
</evidence>
<protein>
    <recommendedName>
        <fullName evidence="3">Chitinase A N-terminal domain-containing protein</fullName>
    </recommendedName>
</protein>
<keyword evidence="2" id="KW-0732">Signal</keyword>
<feature type="compositionally biased region" description="Low complexity" evidence="1">
    <location>
        <begin position="439"/>
        <end position="454"/>
    </location>
</feature>
<feature type="region of interest" description="Disordered" evidence="1">
    <location>
        <begin position="427"/>
        <end position="496"/>
    </location>
</feature>
<name>A0A4U0Q4W7_9NEIS</name>
<dbReference type="Pfam" id="PF08329">
    <property type="entry name" value="ChitinaseA_N"/>
    <property type="match status" value="1"/>
</dbReference>
<evidence type="ECO:0000313" key="5">
    <source>
        <dbReference type="Proteomes" id="UP000310016"/>
    </source>
</evidence>
<sequence length="496" mass="53391">MNRFRTIAALIAVSLPLAHAVLLTPSEAQQQGDRACTPLDNGMLDCVDIAPPAPGPANDPSIEPLPPIEYPGEQFPPPTTEAPIKPALDPIPEKLTGNRLIIGWDIGFGTTAQYWEVWDNGELRMRSRNFTTRRLAGSSVEGAEQMTETQVISVQSGVYTLTNLPEGRHDIEIRLCNTDRNGDPACTPLKASTWVGAQHAGADDDEQLTGQPSAPQLDWLPQVSTGEPVELAWNVWWGKPGRYWQVLDGDQVLYESTAFKEVTPNSQSAGMTLAGLPKGVHNLSVKLCNQLECARSEPARLEVLLPPEGTVKPLITLNRGTPDSVLLAWALPQAQAEGRPDSWRLLDAVTDDPLPEPLGNLRSDVRVCQRTDAANPGVTTASYCGDLRLPMQVATLNGSTSSVRVAVCRKEECVESDVVSLLPDQPAIEPVPASASSVSRGAPRTASSTTAPAAEIDTPTPTPVPPAPRGRFVLPDEVLDSLLDERELSAPKPSRR</sequence>
<dbReference type="GO" id="GO:0006032">
    <property type="term" value="P:chitin catabolic process"/>
    <property type="evidence" value="ECO:0007669"/>
    <property type="project" value="InterPro"/>
</dbReference>
<dbReference type="Gene3D" id="2.60.40.10">
    <property type="entry name" value="Immunoglobulins"/>
    <property type="match status" value="1"/>
</dbReference>
<feature type="signal peptide" evidence="2">
    <location>
        <begin position="1"/>
        <end position="20"/>
    </location>
</feature>
<keyword evidence="5" id="KW-1185">Reference proteome</keyword>
<feature type="chain" id="PRO_5020318629" description="Chitinase A N-terminal domain-containing protein" evidence="2">
    <location>
        <begin position="21"/>
        <end position="496"/>
    </location>
</feature>
<dbReference type="AlphaFoldDB" id="A0A4U0Q4W7"/>
<feature type="domain" description="Chitinase A N-terminal" evidence="3">
    <location>
        <begin position="224"/>
        <end position="303"/>
    </location>
</feature>
<dbReference type="Proteomes" id="UP000310016">
    <property type="component" value="Unassembled WGS sequence"/>
</dbReference>
<dbReference type="InterPro" id="IPR013540">
    <property type="entry name" value="ChitinaseA_N"/>
</dbReference>
<organism evidence="4 5">
    <name type="scientific">Chitiniphilus eburneus</name>
    <dbReference type="NCBI Taxonomy" id="2571148"/>
    <lineage>
        <taxon>Bacteria</taxon>
        <taxon>Pseudomonadati</taxon>
        <taxon>Pseudomonadota</taxon>
        <taxon>Betaproteobacteria</taxon>
        <taxon>Neisseriales</taxon>
        <taxon>Chitinibacteraceae</taxon>
        <taxon>Chitiniphilus</taxon>
    </lineage>
</organism>
<dbReference type="OrthoDB" id="8581870at2"/>
<proteinExistence type="predicted"/>
<evidence type="ECO:0000259" key="3">
    <source>
        <dbReference type="Pfam" id="PF08329"/>
    </source>
</evidence>
<accession>A0A4U0Q4W7</accession>
<evidence type="ECO:0000256" key="1">
    <source>
        <dbReference type="SAM" id="MobiDB-lite"/>
    </source>
</evidence>
<reference evidence="4 5" key="1">
    <citation type="submission" date="2019-04" db="EMBL/GenBank/DDBJ databases">
        <title>Chitiniphilus eburnea sp. nov., a novel chitinolytic bacterium isolated from aquaculture sludge.</title>
        <authorList>
            <person name="Sheng M."/>
        </authorList>
    </citation>
    <scope>NUCLEOTIDE SEQUENCE [LARGE SCALE GENOMIC DNA]</scope>
    <source>
        <strain evidence="4 5">HX-2-15</strain>
    </source>
</reference>
<dbReference type="EMBL" id="SUMF01000003">
    <property type="protein sequence ID" value="TJZ76187.1"/>
    <property type="molecule type" value="Genomic_DNA"/>
</dbReference>
<dbReference type="SUPFAM" id="SSF81296">
    <property type="entry name" value="E set domains"/>
    <property type="match status" value="1"/>
</dbReference>
<evidence type="ECO:0000313" key="4">
    <source>
        <dbReference type="EMBL" id="TJZ76187.1"/>
    </source>
</evidence>
<comment type="caution">
    <text evidence="4">The sequence shown here is derived from an EMBL/GenBank/DDBJ whole genome shotgun (WGS) entry which is preliminary data.</text>
</comment>
<dbReference type="InterPro" id="IPR014756">
    <property type="entry name" value="Ig_E-set"/>
</dbReference>
<dbReference type="InterPro" id="IPR013783">
    <property type="entry name" value="Ig-like_fold"/>
</dbReference>